<dbReference type="Proteomes" id="UP000279601">
    <property type="component" value="Segment"/>
</dbReference>
<dbReference type="KEGG" id="vg:65109216"/>
<reference evidence="2" key="1">
    <citation type="submission" date="2016-09" db="EMBL/GenBank/DDBJ databases">
        <authorList>
            <person name="Kajsik M."/>
        </authorList>
    </citation>
    <scope>NUCLEOTIDE SEQUENCE [LARGE SCALE GENOMIC DNA]</scope>
</reference>
<proteinExistence type="predicted"/>
<dbReference type="RefSeq" id="YP_010091684.1">
    <property type="nucleotide sequence ID" value="NC_055726.1"/>
</dbReference>
<dbReference type="EMBL" id="LT614807">
    <property type="protein sequence ID" value="SCN45762.1"/>
    <property type="molecule type" value="Genomic_DNA"/>
</dbReference>
<evidence type="ECO:0000313" key="2">
    <source>
        <dbReference type="Proteomes" id="UP000279601"/>
    </source>
</evidence>
<accession>A0A1D3RKI0</accession>
<organism evidence="1 2">
    <name type="scientific">Cronobacter phage Pet-CM3-4</name>
    <dbReference type="NCBI Taxonomy" id="1892569"/>
    <lineage>
        <taxon>Viruses</taxon>
        <taxon>Duplodnaviria</taxon>
        <taxon>Heunggongvirae</taxon>
        <taxon>Uroviricota</taxon>
        <taxon>Caudoviricetes</taxon>
        <taxon>Pantevenvirales</taxon>
        <taxon>Straboviridae</taxon>
        <taxon>Tevenvirinae</taxon>
        <taxon>Karamvirus</taxon>
        <taxon>Karamvirus petcm34</taxon>
    </lineage>
</organism>
<keyword evidence="2" id="KW-1185">Reference proteome</keyword>
<protein>
    <submittedName>
        <fullName evidence="1">Uncharacterized protein</fullName>
    </submittedName>
</protein>
<sequence>MSLNSVLIDPKTEEVICSAELNRLRECEALLWEVERSLPSGLESWVDDEVLETLRGE</sequence>
<evidence type="ECO:0000313" key="1">
    <source>
        <dbReference type="EMBL" id="SCN45762.1"/>
    </source>
</evidence>
<name>A0A1D3RKI0_9CAUD</name>
<dbReference type="GeneID" id="65109216"/>